<evidence type="ECO:0000313" key="5">
    <source>
        <dbReference type="EMBL" id="KAA8817386.1"/>
    </source>
</evidence>
<evidence type="ECO:0000313" key="6">
    <source>
        <dbReference type="Proteomes" id="UP000326060"/>
    </source>
</evidence>
<dbReference type="SUPFAM" id="SSF51735">
    <property type="entry name" value="NAD(P)-binding Rossmann-fold domains"/>
    <property type="match status" value="1"/>
</dbReference>
<sequence>MTTATHELNWATLGCGVIANQLAQALESKGRRLYSVANRTHAKGVAFAEKYGIGKVYEHIDDVFDDPDVDVIYISTPHNMHIGLLRKALAAGKHVLCEKSITLNSDELDEAVALAEANHVVLAEAMTIYHMPLYRKLNEIIDSGALGELKLLQMNFGSYKEYDMANRFFSRNLAGGAMLDIGVYALSFVRWFMSSKPDQILSQVKTAPTGVDEQAGILLTNPHGQMATVTLSLHAKQPKRGLAVFDRAYVEVVDYPRGERATITWVDDGRTEVVEAGRTADALSYEVADMETAIAGDPSVMHLDYTRDVMAMMTEIRVGQWKMTYPEEER</sequence>
<proteinExistence type="inferred from homology"/>
<dbReference type="InterPro" id="IPR050984">
    <property type="entry name" value="Gfo/Idh/MocA_domain"/>
</dbReference>
<gene>
    <name evidence="5" type="ORF">EMB92_02100</name>
</gene>
<feature type="domain" description="Gfo/Idh/MocA-like oxidoreductase N-terminal" evidence="3">
    <location>
        <begin position="9"/>
        <end position="123"/>
    </location>
</feature>
<organism evidence="5 6">
    <name type="scientific">Bifidobacterium callitrichos</name>
    <dbReference type="NCBI Taxonomy" id="762209"/>
    <lineage>
        <taxon>Bacteria</taxon>
        <taxon>Bacillati</taxon>
        <taxon>Actinomycetota</taxon>
        <taxon>Actinomycetes</taxon>
        <taxon>Bifidobacteriales</taxon>
        <taxon>Bifidobacteriaceae</taxon>
        <taxon>Bifidobacterium</taxon>
    </lineage>
</organism>
<keyword evidence="2" id="KW-0560">Oxidoreductase</keyword>
<evidence type="ECO:0000256" key="2">
    <source>
        <dbReference type="ARBA" id="ARBA00023002"/>
    </source>
</evidence>
<accession>A0A5M9ZE66</accession>
<dbReference type="GO" id="GO:0016491">
    <property type="term" value="F:oxidoreductase activity"/>
    <property type="evidence" value="ECO:0007669"/>
    <property type="project" value="UniProtKB-KW"/>
</dbReference>
<dbReference type="Gene3D" id="3.30.360.10">
    <property type="entry name" value="Dihydrodipicolinate Reductase, domain 2"/>
    <property type="match status" value="1"/>
</dbReference>
<evidence type="ECO:0000256" key="1">
    <source>
        <dbReference type="ARBA" id="ARBA00010928"/>
    </source>
</evidence>
<dbReference type="Gene3D" id="3.40.50.720">
    <property type="entry name" value="NAD(P)-binding Rossmann-like Domain"/>
    <property type="match status" value="1"/>
</dbReference>
<dbReference type="AlphaFoldDB" id="A0A5M9ZE66"/>
<dbReference type="Pfam" id="PF22725">
    <property type="entry name" value="GFO_IDH_MocA_C3"/>
    <property type="match status" value="1"/>
</dbReference>
<comment type="caution">
    <text evidence="5">The sequence shown here is derived from an EMBL/GenBank/DDBJ whole genome shotgun (WGS) entry which is preliminary data.</text>
</comment>
<dbReference type="InterPro" id="IPR000683">
    <property type="entry name" value="Gfo/Idh/MocA-like_OxRdtase_N"/>
</dbReference>
<reference evidence="5 6" key="1">
    <citation type="journal article" date="2019" name="Syst. Appl. Microbiol.">
        <title>Characterization of Bifidobacterium species in feaces of the Egyptian fruit bat: Description of B. vespertilionis sp. nov. and B. rousetti sp. nov.</title>
        <authorList>
            <person name="Modesto M."/>
            <person name="Satti M."/>
            <person name="Watanabe K."/>
            <person name="Puglisi E."/>
            <person name="Morelli L."/>
            <person name="Huang C.-H."/>
            <person name="Liou J.-S."/>
            <person name="Miyashita M."/>
            <person name="Tamura T."/>
            <person name="Saito S."/>
            <person name="Mori K."/>
            <person name="Huang L."/>
            <person name="Sciavilla P."/>
            <person name="Sandri C."/>
            <person name="Spiezio C."/>
            <person name="Vitali F."/>
            <person name="Cavalieri D."/>
            <person name="Perpetuini G."/>
            <person name="Tofalo R."/>
            <person name="Bonetti A."/>
            <person name="Arita M."/>
            <person name="Mattarelli P."/>
        </authorList>
    </citation>
    <scope>NUCLEOTIDE SEQUENCE [LARGE SCALE GENOMIC DNA]</scope>
    <source>
        <strain evidence="5 6">RST27</strain>
    </source>
</reference>
<name>A0A5M9ZE66_9BIFI</name>
<dbReference type="InterPro" id="IPR036291">
    <property type="entry name" value="NAD(P)-bd_dom_sf"/>
</dbReference>
<dbReference type="PANTHER" id="PTHR22604:SF105">
    <property type="entry name" value="TRANS-1,2-DIHYDROBENZENE-1,2-DIOL DEHYDROGENASE"/>
    <property type="match status" value="1"/>
</dbReference>
<evidence type="ECO:0000259" key="3">
    <source>
        <dbReference type="Pfam" id="PF01408"/>
    </source>
</evidence>
<dbReference type="GO" id="GO:0000166">
    <property type="term" value="F:nucleotide binding"/>
    <property type="evidence" value="ECO:0007669"/>
    <property type="project" value="InterPro"/>
</dbReference>
<dbReference type="EMBL" id="RZJP01000001">
    <property type="protein sequence ID" value="KAA8817386.1"/>
    <property type="molecule type" value="Genomic_DNA"/>
</dbReference>
<evidence type="ECO:0000259" key="4">
    <source>
        <dbReference type="Pfam" id="PF22725"/>
    </source>
</evidence>
<dbReference type="RefSeq" id="WP_150393617.1">
    <property type="nucleotide sequence ID" value="NZ_RZJP01000001.1"/>
</dbReference>
<dbReference type="SUPFAM" id="SSF55347">
    <property type="entry name" value="Glyceraldehyde-3-phosphate dehydrogenase-like, C-terminal domain"/>
    <property type="match status" value="1"/>
</dbReference>
<dbReference type="Proteomes" id="UP000326060">
    <property type="component" value="Unassembled WGS sequence"/>
</dbReference>
<comment type="similarity">
    <text evidence="1">Belongs to the Gfo/Idh/MocA family.</text>
</comment>
<protein>
    <submittedName>
        <fullName evidence="5">Gfo/Idh/MocA family oxidoreductase</fullName>
    </submittedName>
</protein>
<feature type="domain" description="GFO/IDH/MocA-like oxidoreductase" evidence="4">
    <location>
        <begin position="134"/>
        <end position="239"/>
    </location>
</feature>
<dbReference type="InterPro" id="IPR055170">
    <property type="entry name" value="GFO_IDH_MocA-like_dom"/>
</dbReference>
<dbReference type="PANTHER" id="PTHR22604">
    <property type="entry name" value="OXIDOREDUCTASES"/>
    <property type="match status" value="1"/>
</dbReference>
<dbReference type="Pfam" id="PF01408">
    <property type="entry name" value="GFO_IDH_MocA"/>
    <property type="match status" value="1"/>
</dbReference>